<evidence type="ECO:0008006" key="4">
    <source>
        <dbReference type="Google" id="ProtNLM"/>
    </source>
</evidence>
<feature type="transmembrane region" description="Helical" evidence="1">
    <location>
        <begin position="62"/>
        <end position="86"/>
    </location>
</feature>
<comment type="caution">
    <text evidence="2">The sequence shown here is derived from an EMBL/GenBank/DDBJ whole genome shotgun (WGS) entry which is preliminary data.</text>
</comment>
<feature type="transmembrane region" description="Helical" evidence="1">
    <location>
        <begin position="143"/>
        <end position="163"/>
    </location>
</feature>
<evidence type="ECO:0000313" key="3">
    <source>
        <dbReference type="Proteomes" id="UP000618591"/>
    </source>
</evidence>
<reference evidence="3" key="1">
    <citation type="journal article" date="2019" name="Int. J. Syst. Evol. Microbiol.">
        <title>The Global Catalogue of Microorganisms (GCM) 10K type strain sequencing project: providing services to taxonomists for standard genome sequencing and annotation.</title>
        <authorList>
            <consortium name="The Broad Institute Genomics Platform"/>
            <consortium name="The Broad Institute Genome Sequencing Center for Infectious Disease"/>
            <person name="Wu L."/>
            <person name="Ma J."/>
        </authorList>
    </citation>
    <scope>NUCLEOTIDE SEQUENCE [LARGE SCALE GENOMIC DNA]</scope>
    <source>
        <strain evidence="3">CGMCC 1.10106</strain>
    </source>
</reference>
<keyword evidence="3" id="KW-1185">Reference proteome</keyword>
<keyword evidence="1" id="KW-1133">Transmembrane helix</keyword>
<keyword evidence="1" id="KW-0472">Membrane</keyword>
<evidence type="ECO:0000313" key="2">
    <source>
        <dbReference type="EMBL" id="GGA41868.1"/>
    </source>
</evidence>
<protein>
    <recommendedName>
        <fullName evidence="4">DUF2975 domain-containing protein</fullName>
    </recommendedName>
</protein>
<dbReference type="InterPro" id="IPR021354">
    <property type="entry name" value="DUF2975"/>
</dbReference>
<name>A0ABQ1GDW9_9SPHN</name>
<gene>
    <name evidence="2" type="ORF">GCM10011395_10220</name>
</gene>
<organism evidence="2 3">
    <name type="scientific">Sphingomonas psychrolutea</name>
    <dbReference type="NCBI Taxonomy" id="1259676"/>
    <lineage>
        <taxon>Bacteria</taxon>
        <taxon>Pseudomonadati</taxon>
        <taxon>Pseudomonadota</taxon>
        <taxon>Alphaproteobacteria</taxon>
        <taxon>Sphingomonadales</taxon>
        <taxon>Sphingomonadaceae</taxon>
        <taxon>Sphingomonas</taxon>
    </lineage>
</organism>
<dbReference type="EMBL" id="BMDW01000004">
    <property type="protein sequence ID" value="GGA41868.1"/>
    <property type="molecule type" value="Genomic_DNA"/>
</dbReference>
<sequence>MADDGVLRVARGALRFFLIANLVAMAAFVLAILLSFGFTAVLEARLLAKYGPSLDAASVVQAMRLLMLAAFPAGAALNLIFSRLLAMVATVRDGDPFTAANAQRLQTIGWALLVLQALDLLLGAFALWFTTLHVEFGTWSPSFGGWIATLMVFVLARVFRVGAAMRDDLAMTI</sequence>
<accession>A0ABQ1GDW9</accession>
<feature type="transmembrane region" description="Helical" evidence="1">
    <location>
        <begin position="107"/>
        <end position="131"/>
    </location>
</feature>
<dbReference type="RefSeq" id="WP_188445782.1">
    <property type="nucleotide sequence ID" value="NZ_BMDW01000004.1"/>
</dbReference>
<feature type="transmembrane region" description="Helical" evidence="1">
    <location>
        <begin position="16"/>
        <end position="42"/>
    </location>
</feature>
<evidence type="ECO:0000256" key="1">
    <source>
        <dbReference type="SAM" id="Phobius"/>
    </source>
</evidence>
<proteinExistence type="predicted"/>
<dbReference type="Proteomes" id="UP000618591">
    <property type="component" value="Unassembled WGS sequence"/>
</dbReference>
<keyword evidence="1" id="KW-0812">Transmembrane</keyword>
<dbReference type="Pfam" id="PF11188">
    <property type="entry name" value="DUF2975"/>
    <property type="match status" value="1"/>
</dbReference>